<protein>
    <submittedName>
        <fullName evidence="2">Uncharacterized protein</fullName>
    </submittedName>
</protein>
<dbReference type="Proteomes" id="UP000183567">
    <property type="component" value="Unassembled WGS sequence"/>
</dbReference>
<name>A0A1J8R6I8_9AGAM</name>
<feature type="region of interest" description="Disordered" evidence="1">
    <location>
        <begin position="1"/>
        <end position="27"/>
    </location>
</feature>
<sequence>MQAFDDAIREYQLEEQDDVEASESGGL</sequence>
<evidence type="ECO:0000313" key="3">
    <source>
        <dbReference type="Proteomes" id="UP000183567"/>
    </source>
</evidence>
<dbReference type="EMBL" id="LVVM01000993">
    <property type="protein sequence ID" value="OJA19516.1"/>
    <property type="molecule type" value="Genomic_DNA"/>
</dbReference>
<reference evidence="2 3" key="1">
    <citation type="submission" date="2016-03" db="EMBL/GenBank/DDBJ databases">
        <title>Comparative genomics of the ectomycorrhizal sister species Rhizopogon vinicolor and Rhizopogon vesiculosus (Basidiomycota: Boletales) reveals a divergence of the mating type B locus.</title>
        <authorList>
            <person name="Mujic A.B."/>
            <person name="Kuo A."/>
            <person name="Tritt A."/>
            <person name="Lipzen A."/>
            <person name="Chen C."/>
            <person name="Johnson J."/>
            <person name="Sharma A."/>
            <person name="Barry K."/>
            <person name="Grigoriev I.V."/>
            <person name="Spatafora J.W."/>
        </authorList>
    </citation>
    <scope>NUCLEOTIDE SEQUENCE [LARGE SCALE GENOMIC DNA]</scope>
    <source>
        <strain evidence="2 3">AM-OR11-056</strain>
    </source>
</reference>
<dbReference type="AlphaFoldDB" id="A0A1J8R6I8"/>
<evidence type="ECO:0000256" key="1">
    <source>
        <dbReference type="SAM" id="MobiDB-lite"/>
    </source>
</evidence>
<gene>
    <name evidence="2" type="ORF">AZE42_03195</name>
</gene>
<comment type="caution">
    <text evidence="2">The sequence shown here is derived from an EMBL/GenBank/DDBJ whole genome shotgun (WGS) entry which is preliminary data.</text>
</comment>
<accession>A0A1J8R6I8</accession>
<proteinExistence type="predicted"/>
<evidence type="ECO:0000313" key="2">
    <source>
        <dbReference type="EMBL" id="OJA19516.1"/>
    </source>
</evidence>
<feature type="compositionally biased region" description="Basic and acidic residues" evidence="1">
    <location>
        <begin position="1"/>
        <end position="12"/>
    </location>
</feature>
<keyword evidence="3" id="KW-1185">Reference proteome</keyword>
<organism evidence="2 3">
    <name type="scientific">Rhizopogon vesiculosus</name>
    <dbReference type="NCBI Taxonomy" id="180088"/>
    <lineage>
        <taxon>Eukaryota</taxon>
        <taxon>Fungi</taxon>
        <taxon>Dikarya</taxon>
        <taxon>Basidiomycota</taxon>
        <taxon>Agaricomycotina</taxon>
        <taxon>Agaricomycetes</taxon>
        <taxon>Agaricomycetidae</taxon>
        <taxon>Boletales</taxon>
        <taxon>Suillineae</taxon>
        <taxon>Rhizopogonaceae</taxon>
        <taxon>Rhizopogon</taxon>
    </lineage>
</organism>